<sequence length="478" mass="53924">MGVMAVRLFITILLLFHQISSSIQQSGQVDQFTPPNDRGEILSRDRRTLNCKKDCPETVLLGSCQRNLNQTQQKLVEARGKISGLEREIARERNETKDKDVEMSRSTAKMAQIEANLMGRIAETKRKNDDLQAQLRTQNTEARDVKAKIGELEGKINALQSKNSDPETQINQTISFLDLYRDGWSYLAETASWYKAFDQRMPFDEAEAYCASRKIDLVSIHSQEENDFVQKLAKNVNSDSVFWIGLKRNPNKENAFEWTDGSSVDFMNWGVGHPNSDPPALLWSLEGKWVAYSHRSHVFAGNLGNFVSDGLVPDIIPNPPPNPLTVTYQGGVQMNFGDELTQQQVFYQPFVSWASEPNALYTLIFTDPDGPSRANPTSREFVHWMVVNIPNSNVSQGDEVVGYLPSGPARGTGLHRYTYLLYKQNGRINPGTKIQSTTLAGRRPFHSNIYAQQNRMTLVAGNFYQCQWHQGDLGPPSK</sequence>
<dbReference type="InterPro" id="IPR016186">
    <property type="entry name" value="C-type_lectin-like/link_sf"/>
</dbReference>
<organism evidence="5 6">
    <name type="scientific">Mesorhabditis belari</name>
    <dbReference type="NCBI Taxonomy" id="2138241"/>
    <lineage>
        <taxon>Eukaryota</taxon>
        <taxon>Metazoa</taxon>
        <taxon>Ecdysozoa</taxon>
        <taxon>Nematoda</taxon>
        <taxon>Chromadorea</taxon>
        <taxon>Rhabditida</taxon>
        <taxon>Rhabditina</taxon>
        <taxon>Rhabditomorpha</taxon>
        <taxon>Rhabditoidea</taxon>
        <taxon>Rhabditidae</taxon>
        <taxon>Mesorhabditinae</taxon>
        <taxon>Mesorhabditis</taxon>
    </lineage>
</organism>
<dbReference type="InterPro" id="IPR001304">
    <property type="entry name" value="C-type_lectin-like"/>
</dbReference>
<dbReference type="SUPFAM" id="SSF56436">
    <property type="entry name" value="C-type lectin-like"/>
    <property type="match status" value="1"/>
</dbReference>
<keyword evidence="2" id="KW-0175">Coiled coil</keyword>
<dbReference type="Pfam" id="PF00059">
    <property type="entry name" value="Lectin_C"/>
    <property type="match status" value="1"/>
</dbReference>
<dbReference type="AlphaFoldDB" id="A0AAF3J3V6"/>
<evidence type="ECO:0000256" key="3">
    <source>
        <dbReference type="SAM" id="SignalP"/>
    </source>
</evidence>
<dbReference type="WBParaSite" id="MBELARI_LOCUS14544">
    <property type="protein sequence ID" value="MBELARI_LOCUS14544"/>
    <property type="gene ID" value="MBELARI_LOCUS14544"/>
</dbReference>
<dbReference type="Gene3D" id="1.10.287.1490">
    <property type="match status" value="1"/>
</dbReference>
<feature type="coiled-coil region" evidence="2">
    <location>
        <begin position="61"/>
        <end position="162"/>
    </location>
</feature>
<keyword evidence="5" id="KW-1185">Reference proteome</keyword>
<dbReference type="InterPro" id="IPR008914">
    <property type="entry name" value="PEBP"/>
</dbReference>
<evidence type="ECO:0000313" key="5">
    <source>
        <dbReference type="Proteomes" id="UP000887575"/>
    </source>
</evidence>
<comment type="similarity">
    <text evidence="1">Belongs to the phosphatidylethanolamine-binding protein family.</text>
</comment>
<reference evidence="6" key="1">
    <citation type="submission" date="2024-02" db="UniProtKB">
        <authorList>
            <consortium name="WormBaseParasite"/>
        </authorList>
    </citation>
    <scope>IDENTIFICATION</scope>
</reference>
<protein>
    <recommendedName>
        <fullName evidence="4">C-type lectin domain-containing protein</fullName>
    </recommendedName>
</protein>
<dbReference type="CDD" id="cd00037">
    <property type="entry name" value="CLECT"/>
    <property type="match status" value="1"/>
</dbReference>
<feature type="chain" id="PRO_5041948056" description="C-type lectin domain-containing protein" evidence="3">
    <location>
        <begin position="22"/>
        <end position="478"/>
    </location>
</feature>
<evidence type="ECO:0000313" key="6">
    <source>
        <dbReference type="WBParaSite" id="MBELARI_LOCUS14544"/>
    </source>
</evidence>
<dbReference type="InterPro" id="IPR016187">
    <property type="entry name" value="CTDL_fold"/>
</dbReference>
<dbReference type="PROSITE" id="PS01220">
    <property type="entry name" value="PBP"/>
    <property type="match status" value="1"/>
</dbReference>
<dbReference type="CDD" id="cd00866">
    <property type="entry name" value="PEBP_euk"/>
    <property type="match status" value="1"/>
</dbReference>
<dbReference type="Proteomes" id="UP000887575">
    <property type="component" value="Unassembled WGS sequence"/>
</dbReference>
<dbReference type="InterPro" id="IPR035810">
    <property type="entry name" value="PEBP_euk"/>
</dbReference>
<dbReference type="PANTHER" id="PTHR11362:SF82">
    <property type="entry name" value="PHOSPHATIDYLETHANOLAMINE-BINDING PROTEIN 4"/>
    <property type="match status" value="1"/>
</dbReference>
<proteinExistence type="inferred from homology"/>
<evidence type="ECO:0000256" key="2">
    <source>
        <dbReference type="SAM" id="Coils"/>
    </source>
</evidence>
<feature type="signal peptide" evidence="3">
    <location>
        <begin position="1"/>
        <end position="21"/>
    </location>
</feature>
<evidence type="ECO:0000256" key="1">
    <source>
        <dbReference type="ARBA" id="ARBA00007091"/>
    </source>
</evidence>
<dbReference type="Gene3D" id="3.10.100.10">
    <property type="entry name" value="Mannose-Binding Protein A, subunit A"/>
    <property type="match status" value="1"/>
</dbReference>
<dbReference type="SMART" id="SM00034">
    <property type="entry name" value="CLECT"/>
    <property type="match status" value="1"/>
</dbReference>
<dbReference type="PANTHER" id="PTHR11362">
    <property type="entry name" value="PHOSPHATIDYLETHANOLAMINE-BINDING PROTEIN"/>
    <property type="match status" value="1"/>
</dbReference>
<dbReference type="SUPFAM" id="SSF49777">
    <property type="entry name" value="PEBP-like"/>
    <property type="match status" value="1"/>
</dbReference>
<dbReference type="InterPro" id="IPR036610">
    <property type="entry name" value="PEBP-like_sf"/>
</dbReference>
<dbReference type="InterPro" id="IPR001858">
    <property type="entry name" value="Phosphatidylethanolamine-bd_CS"/>
</dbReference>
<dbReference type="Pfam" id="PF01161">
    <property type="entry name" value="PBP"/>
    <property type="match status" value="1"/>
</dbReference>
<keyword evidence="3" id="KW-0732">Signal</keyword>
<dbReference type="Gene3D" id="3.90.280.10">
    <property type="entry name" value="PEBP-like"/>
    <property type="match status" value="1"/>
</dbReference>
<dbReference type="PROSITE" id="PS50041">
    <property type="entry name" value="C_TYPE_LECTIN_2"/>
    <property type="match status" value="1"/>
</dbReference>
<evidence type="ECO:0000259" key="4">
    <source>
        <dbReference type="PROSITE" id="PS50041"/>
    </source>
</evidence>
<accession>A0AAF3J3V6</accession>
<feature type="domain" description="C-type lectin" evidence="4">
    <location>
        <begin position="194"/>
        <end position="289"/>
    </location>
</feature>
<name>A0AAF3J3V6_9BILA</name>